<protein>
    <submittedName>
        <fullName evidence="3">Uncharacterized protein</fullName>
    </submittedName>
</protein>
<gene>
    <name evidence="3" type="ORF">ABMA28_001545</name>
</gene>
<comment type="similarity">
    <text evidence="1">Belongs to the Cyclase 1 superfamily.</text>
</comment>
<dbReference type="EMBL" id="JBEDNZ010000011">
    <property type="protein sequence ID" value="KAL0832053.1"/>
    <property type="molecule type" value="Genomic_DNA"/>
</dbReference>
<evidence type="ECO:0000313" key="4">
    <source>
        <dbReference type="Proteomes" id="UP001549921"/>
    </source>
</evidence>
<dbReference type="Gene3D" id="3.50.30.50">
    <property type="entry name" value="Putative cyclase"/>
    <property type="match status" value="1"/>
</dbReference>
<evidence type="ECO:0000313" key="3">
    <source>
        <dbReference type="EMBL" id="KAL0832053.1"/>
    </source>
</evidence>
<keyword evidence="2" id="KW-0732">Signal</keyword>
<dbReference type="SUPFAM" id="SSF102198">
    <property type="entry name" value="Putative cyclase"/>
    <property type="match status" value="1"/>
</dbReference>
<dbReference type="AlphaFoldDB" id="A0ABD0T219"/>
<organism evidence="3 4">
    <name type="scientific">Loxostege sticticalis</name>
    <name type="common">Beet webworm moth</name>
    <dbReference type="NCBI Taxonomy" id="481309"/>
    <lineage>
        <taxon>Eukaryota</taxon>
        <taxon>Metazoa</taxon>
        <taxon>Ecdysozoa</taxon>
        <taxon>Arthropoda</taxon>
        <taxon>Hexapoda</taxon>
        <taxon>Insecta</taxon>
        <taxon>Pterygota</taxon>
        <taxon>Neoptera</taxon>
        <taxon>Endopterygota</taxon>
        <taxon>Lepidoptera</taxon>
        <taxon>Glossata</taxon>
        <taxon>Ditrysia</taxon>
        <taxon>Pyraloidea</taxon>
        <taxon>Crambidae</taxon>
        <taxon>Pyraustinae</taxon>
        <taxon>Loxostege</taxon>
    </lineage>
</organism>
<feature type="chain" id="PRO_5044781235" evidence="2">
    <location>
        <begin position="28"/>
        <end position="304"/>
    </location>
</feature>
<accession>A0ABD0T219</accession>
<comment type="caution">
    <text evidence="3">The sequence shown here is derived from an EMBL/GenBank/DDBJ whole genome shotgun (WGS) entry which is preliminary data.</text>
</comment>
<name>A0ABD0T219_LOXSC</name>
<evidence type="ECO:0000256" key="2">
    <source>
        <dbReference type="SAM" id="SignalP"/>
    </source>
</evidence>
<proteinExistence type="inferred from homology"/>
<dbReference type="Pfam" id="PF04199">
    <property type="entry name" value="Cyclase"/>
    <property type="match status" value="1"/>
</dbReference>
<sequence>MKKNILNNNIVVLCFYTFVVLSSECLGDESYLKDDNINKYLFDGRVFKFVDLTLSLNKQFAKLSADEKSRVRQADGYDPKYNFIDFCVDIEWIGTSLDLKHKYDPDTTLRNENLAQQRHTDAVPLERLVVPLIIADISSQVNGDPNFSLKKHHLDFFLNNYFGNTAQPCIIVFKFGWWTKNKYDIRRYYGLSDGTNGTSGTSGTPGISEEVAKWITTNYKNVIGVGVDLPSVDSGSSVYVAHNTLVDAGLYVVTNVNLEQYLPDAWCTALLLPQAGQGAKAPVRFVAICPKSRMERHEIPFHRL</sequence>
<dbReference type="InterPro" id="IPR037175">
    <property type="entry name" value="KFase_sf"/>
</dbReference>
<dbReference type="Proteomes" id="UP001549921">
    <property type="component" value="Unassembled WGS sequence"/>
</dbReference>
<reference evidence="3 4" key="1">
    <citation type="submission" date="2024-06" db="EMBL/GenBank/DDBJ databases">
        <title>A chromosome-level genome assembly of beet webworm, Loxostege sticticalis.</title>
        <authorList>
            <person name="Zhang Y."/>
        </authorList>
    </citation>
    <scope>NUCLEOTIDE SEQUENCE [LARGE SCALE GENOMIC DNA]</scope>
    <source>
        <strain evidence="3">AQ028</strain>
        <tissue evidence="3">Male pupae</tissue>
    </source>
</reference>
<dbReference type="InterPro" id="IPR007325">
    <property type="entry name" value="KFase/CYL"/>
</dbReference>
<feature type="signal peptide" evidence="2">
    <location>
        <begin position="1"/>
        <end position="27"/>
    </location>
</feature>
<evidence type="ECO:0000256" key="1">
    <source>
        <dbReference type="ARBA" id="ARBA00007865"/>
    </source>
</evidence>